<name>A0ABT7SUE1_9ALTE</name>
<keyword evidence="5" id="KW-1185">Reference proteome</keyword>
<dbReference type="PANTHER" id="PTHR45641:SF19">
    <property type="entry name" value="NEPHROCYSTIN-3"/>
    <property type="match status" value="1"/>
</dbReference>
<keyword evidence="2 3" id="KW-0802">TPR repeat</keyword>
<dbReference type="SMART" id="SM00028">
    <property type="entry name" value="TPR"/>
    <property type="match status" value="6"/>
</dbReference>
<sequence length="640" mass="71611">MFPVFRDEEALPADADLSNVITRALDNTQFLIVLCSPRARESSFVADEILYFKRLGNSDRIIAGIIDGEPNTSLEEGKIKEGFSTKDECFPEPLQFIYDDNGEQTSQRTEPVAADFRVVINGRKTQGWTSPQALQQHLIEETTLSKEKVTRIVKDYDNQLQLMLLKVIAGIIGVPLDDLTQRDKAYQLALEKQKAKQLRRWLVGVTLLAAISVGTGTYAFKQQRIAEAQRDRAEGLLDNVRENLNFMNFDLRDVMLKYAPSNERVRVMQRIDALLEALSTHNDSQSENDLRAELIVLSQKADVILSSAAENPEEALPLYEQSLVIAQQLIALDPKNSLYKQDLSVSYQRVGNIQLRIGDTDAALEAYQQALTIDKQLVAQYPLNAGVQRDLSISYNKIGNIQLQLGNTEAALESYQQALTIREQLVALHPQDAEFQRDLSGSYNNLGNIQLRIGNTDAALEAYQQALTISKQLVALDPQNADFQRDLSILYNNLGDIQLQLGNTNAALEAYQQALTIREQLVAQDPQNAGFQHDLSVSYNNLGDIQLQLGNTEAALESYQQALTIREQLVALDPQDAGFQRGLLVSFWNLARALDEQGKGAEAKLFWQKCLNQLLAMQSNGTLLPDDVQFIEVVNQKLTQ</sequence>
<dbReference type="InterPro" id="IPR035897">
    <property type="entry name" value="Toll_tir_struct_dom_sf"/>
</dbReference>
<dbReference type="Pfam" id="PF13424">
    <property type="entry name" value="TPR_12"/>
    <property type="match status" value="1"/>
</dbReference>
<feature type="repeat" description="TPR" evidence="3">
    <location>
        <begin position="536"/>
        <end position="569"/>
    </location>
</feature>
<dbReference type="Proteomes" id="UP001234343">
    <property type="component" value="Unassembled WGS sequence"/>
</dbReference>
<dbReference type="PANTHER" id="PTHR45641">
    <property type="entry name" value="TETRATRICOPEPTIDE REPEAT PROTEIN (AFU_ORTHOLOGUE AFUA_6G03870)"/>
    <property type="match status" value="1"/>
</dbReference>
<feature type="repeat" description="TPR" evidence="3">
    <location>
        <begin position="440"/>
        <end position="473"/>
    </location>
</feature>
<evidence type="ECO:0000256" key="3">
    <source>
        <dbReference type="PROSITE-ProRule" id="PRU00339"/>
    </source>
</evidence>
<feature type="repeat" description="TPR" evidence="3">
    <location>
        <begin position="344"/>
        <end position="377"/>
    </location>
</feature>
<organism evidence="4 5">
    <name type="scientific">Alteromonas arenosi</name>
    <dbReference type="NCBI Taxonomy" id="3055817"/>
    <lineage>
        <taxon>Bacteria</taxon>
        <taxon>Pseudomonadati</taxon>
        <taxon>Pseudomonadota</taxon>
        <taxon>Gammaproteobacteria</taxon>
        <taxon>Alteromonadales</taxon>
        <taxon>Alteromonadaceae</taxon>
        <taxon>Alteromonas/Salinimonas group</taxon>
        <taxon>Alteromonas</taxon>
    </lineage>
</organism>
<proteinExistence type="predicted"/>
<evidence type="ECO:0000313" key="4">
    <source>
        <dbReference type="EMBL" id="MDM7859808.1"/>
    </source>
</evidence>
<gene>
    <name evidence="4" type="ORF">QTP81_04240</name>
</gene>
<protein>
    <submittedName>
        <fullName evidence="4">Tetratricopeptide repeat protein</fullName>
    </submittedName>
</protein>
<dbReference type="InterPro" id="IPR019734">
    <property type="entry name" value="TPR_rpt"/>
</dbReference>
<reference evidence="4 5" key="1">
    <citation type="submission" date="2023-06" db="EMBL/GenBank/DDBJ databases">
        <title>Alteromonas sp. ASW11-36 isolated from intertidal sand.</title>
        <authorList>
            <person name="Li Y."/>
        </authorList>
    </citation>
    <scope>NUCLEOTIDE SEQUENCE [LARGE SCALE GENOMIC DNA]</scope>
    <source>
        <strain evidence="4 5">ASW11-36</strain>
    </source>
</reference>
<dbReference type="EMBL" id="JAUCBP010000006">
    <property type="protein sequence ID" value="MDM7859808.1"/>
    <property type="molecule type" value="Genomic_DNA"/>
</dbReference>
<evidence type="ECO:0000313" key="5">
    <source>
        <dbReference type="Proteomes" id="UP001234343"/>
    </source>
</evidence>
<dbReference type="Pfam" id="PF00515">
    <property type="entry name" value="TPR_1"/>
    <property type="match status" value="2"/>
</dbReference>
<keyword evidence="1" id="KW-0677">Repeat</keyword>
<feature type="repeat" description="TPR" evidence="3">
    <location>
        <begin position="488"/>
        <end position="521"/>
    </location>
</feature>
<dbReference type="Gene3D" id="1.25.40.10">
    <property type="entry name" value="Tetratricopeptide repeat domain"/>
    <property type="match status" value="2"/>
</dbReference>
<evidence type="ECO:0000256" key="2">
    <source>
        <dbReference type="ARBA" id="ARBA00022803"/>
    </source>
</evidence>
<dbReference type="SUPFAM" id="SSF48452">
    <property type="entry name" value="TPR-like"/>
    <property type="match status" value="2"/>
</dbReference>
<feature type="repeat" description="TPR" evidence="3">
    <location>
        <begin position="392"/>
        <end position="425"/>
    </location>
</feature>
<accession>A0ABT7SUE1</accession>
<dbReference type="PROSITE" id="PS50005">
    <property type="entry name" value="TPR"/>
    <property type="match status" value="5"/>
</dbReference>
<dbReference type="InterPro" id="IPR011990">
    <property type="entry name" value="TPR-like_helical_dom_sf"/>
</dbReference>
<dbReference type="Pfam" id="PF13181">
    <property type="entry name" value="TPR_8"/>
    <property type="match status" value="1"/>
</dbReference>
<comment type="caution">
    <text evidence="4">The sequence shown here is derived from an EMBL/GenBank/DDBJ whole genome shotgun (WGS) entry which is preliminary data.</text>
</comment>
<dbReference type="Gene3D" id="3.40.50.10140">
    <property type="entry name" value="Toll/interleukin-1 receptor homology (TIR) domain"/>
    <property type="match status" value="1"/>
</dbReference>
<evidence type="ECO:0000256" key="1">
    <source>
        <dbReference type="ARBA" id="ARBA00022737"/>
    </source>
</evidence>